<dbReference type="PANTHER" id="PTHR44086:SF10">
    <property type="entry name" value="THIOSULFATE SULFURTRANSFERASE_RHODANESE-LIKE DOMAIN-CONTAINING PROTEIN 3"/>
    <property type="match status" value="1"/>
</dbReference>
<sequence>MVPDPSTRHDEAPGSLGLLVRARAELDRLTPQQAVVEQSGGAFLIDLRTPAHRAASAEIPGALVIDLTVLPWRLDPTFAWRIPEAVSWDARYILICRHGFSSSLAAWNLRQMGLTRATDVVGGFEAWEADGLLTTTAPADIRS</sequence>
<reference evidence="2 3" key="1">
    <citation type="submission" date="2019-05" db="EMBL/GenBank/DDBJ databases">
        <title>Kocuria coralli sp. nov., a novel actinobacterium isolated from coral reef seawater.</title>
        <authorList>
            <person name="Li J."/>
        </authorList>
    </citation>
    <scope>NUCLEOTIDE SEQUENCE [LARGE SCALE GENOMIC DNA]</scope>
    <source>
        <strain evidence="2 3">SCSIO 13007</strain>
    </source>
</reference>
<dbReference type="GO" id="GO:0004792">
    <property type="term" value="F:thiosulfate-cyanide sulfurtransferase activity"/>
    <property type="evidence" value="ECO:0007669"/>
    <property type="project" value="TreeGrafter"/>
</dbReference>
<dbReference type="InterPro" id="IPR036873">
    <property type="entry name" value="Rhodanese-like_dom_sf"/>
</dbReference>
<dbReference type="InterPro" id="IPR001763">
    <property type="entry name" value="Rhodanese-like_dom"/>
</dbReference>
<dbReference type="SMART" id="SM00450">
    <property type="entry name" value="RHOD"/>
    <property type="match status" value="1"/>
</dbReference>
<proteinExistence type="predicted"/>
<dbReference type="AlphaFoldDB" id="A0A5J5KWS2"/>
<dbReference type="Gene3D" id="3.40.250.10">
    <property type="entry name" value="Rhodanese-like domain"/>
    <property type="match status" value="1"/>
</dbReference>
<keyword evidence="3" id="KW-1185">Reference proteome</keyword>
<dbReference type="CDD" id="cd00158">
    <property type="entry name" value="RHOD"/>
    <property type="match status" value="1"/>
</dbReference>
<accession>A0A5J5KWS2</accession>
<evidence type="ECO:0000259" key="1">
    <source>
        <dbReference type="PROSITE" id="PS50206"/>
    </source>
</evidence>
<feature type="domain" description="Rhodanese" evidence="1">
    <location>
        <begin position="38"/>
        <end position="136"/>
    </location>
</feature>
<gene>
    <name evidence="2" type="ORF">FCK90_12730</name>
</gene>
<name>A0A5J5KWS2_9MICC</name>
<dbReference type="EMBL" id="SZWF01000021">
    <property type="protein sequence ID" value="KAA9393365.1"/>
    <property type="molecule type" value="Genomic_DNA"/>
</dbReference>
<dbReference type="SUPFAM" id="SSF52821">
    <property type="entry name" value="Rhodanese/Cell cycle control phosphatase"/>
    <property type="match status" value="1"/>
</dbReference>
<protein>
    <submittedName>
        <fullName evidence="2">Rhodanese-like domain-containing protein</fullName>
    </submittedName>
</protein>
<dbReference type="Proteomes" id="UP000325957">
    <property type="component" value="Unassembled WGS sequence"/>
</dbReference>
<evidence type="ECO:0000313" key="3">
    <source>
        <dbReference type="Proteomes" id="UP000325957"/>
    </source>
</evidence>
<comment type="caution">
    <text evidence="2">The sequence shown here is derived from an EMBL/GenBank/DDBJ whole genome shotgun (WGS) entry which is preliminary data.</text>
</comment>
<dbReference type="RefSeq" id="WP_158034678.1">
    <property type="nucleotide sequence ID" value="NZ_ML708625.1"/>
</dbReference>
<dbReference type="OrthoDB" id="4828183at2"/>
<dbReference type="PANTHER" id="PTHR44086">
    <property type="entry name" value="THIOSULFATE SULFURTRANSFERASE RDL2, MITOCHONDRIAL-RELATED"/>
    <property type="match status" value="1"/>
</dbReference>
<organism evidence="2 3">
    <name type="scientific">Kocuria coralli</name>
    <dbReference type="NCBI Taxonomy" id="1461025"/>
    <lineage>
        <taxon>Bacteria</taxon>
        <taxon>Bacillati</taxon>
        <taxon>Actinomycetota</taxon>
        <taxon>Actinomycetes</taxon>
        <taxon>Micrococcales</taxon>
        <taxon>Micrococcaceae</taxon>
        <taxon>Kocuria</taxon>
    </lineage>
</organism>
<evidence type="ECO:0000313" key="2">
    <source>
        <dbReference type="EMBL" id="KAA9393365.1"/>
    </source>
</evidence>
<dbReference type="Pfam" id="PF00581">
    <property type="entry name" value="Rhodanese"/>
    <property type="match status" value="1"/>
</dbReference>
<dbReference type="PROSITE" id="PS50206">
    <property type="entry name" value="RHODANESE_3"/>
    <property type="match status" value="1"/>
</dbReference>